<name>A0A3G3JU10_9BACL</name>
<evidence type="ECO:0000313" key="10">
    <source>
        <dbReference type="EMBL" id="AYQ71706.1"/>
    </source>
</evidence>
<evidence type="ECO:0000256" key="1">
    <source>
        <dbReference type="ARBA" id="ARBA00022553"/>
    </source>
</evidence>
<evidence type="ECO:0000259" key="9">
    <source>
        <dbReference type="PROSITE" id="PS51755"/>
    </source>
</evidence>
<evidence type="ECO:0000256" key="6">
    <source>
        <dbReference type="PROSITE-ProRule" id="PRU00169"/>
    </source>
</evidence>
<keyword evidence="1 6" id="KW-0597">Phosphoprotein</keyword>
<protein>
    <submittedName>
        <fullName evidence="10">DNA-binding response regulator</fullName>
    </submittedName>
</protein>
<dbReference type="RefSeq" id="WP_123039769.1">
    <property type="nucleotide sequence ID" value="NZ_CP033433.1"/>
</dbReference>
<dbReference type="Gene3D" id="6.10.250.690">
    <property type="match status" value="1"/>
</dbReference>
<dbReference type="InterPro" id="IPR036388">
    <property type="entry name" value="WH-like_DNA-bd_sf"/>
</dbReference>
<evidence type="ECO:0000256" key="4">
    <source>
        <dbReference type="ARBA" id="ARBA00023125"/>
    </source>
</evidence>
<gene>
    <name evidence="10" type="ORF">EAV92_03430</name>
</gene>
<dbReference type="GO" id="GO:0000156">
    <property type="term" value="F:phosphorelay response regulator activity"/>
    <property type="evidence" value="ECO:0007669"/>
    <property type="project" value="TreeGrafter"/>
</dbReference>
<feature type="domain" description="Response regulatory" evidence="8">
    <location>
        <begin position="3"/>
        <end position="116"/>
    </location>
</feature>
<keyword evidence="3" id="KW-0805">Transcription regulation</keyword>
<dbReference type="EMBL" id="CP033433">
    <property type="protein sequence ID" value="AYQ71706.1"/>
    <property type="molecule type" value="Genomic_DNA"/>
</dbReference>
<dbReference type="InterPro" id="IPR039420">
    <property type="entry name" value="WalR-like"/>
</dbReference>
<dbReference type="Proteomes" id="UP000269097">
    <property type="component" value="Chromosome"/>
</dbReference>
<dbReference type="Gene3D" id="3.40.50.2300">
    <property type="match status" value="1"/>
</dbReference>
<dbReference type="CDD" id="cd00383">
    <property type="entry name" value="trans_reg_C"/>
    <property type="match status" value="1"/>
</dbReference>
<dbReference type="PANTHER" id="PTHR48111:SF4">
    <property type="entry name" value="DNA-BINDING DUAL TRANSCRIPTIONAL REGULATOR OMPR"/>
    <property type="match status" value="1"/>
</dbReference>
<dbReference type="Gene3D" id="1.10.10.10">
    <property type="entry name" value="Winged helix-like DNA-binding domain superfamily/Winged helix DNA-binding domain"/>
    <property type="match status" value="1"/>
</dbReference>
<dbReference type="SMART" id="SM00448">
    <property type="entry name" value="REC"/>
    <property type="match status" value="1"/>
</dbReference>
<feature type="DNA-binding region" description="OmpR/PhoB-type" evidence="7">
    <location>
        <begin position="132"/>
        <end position="230"/>
    </location>
</feature>
<dbReference type="InterPro" id="IPR001867">
    <property type="entry name" value="OmpR/PhoB-type_DNA-bd"/>
</dbReference>
<dbReference type="PROSITE" id="PS51755">
    <property type="entry name" value="OMPR_PHOB"/>
    <property type="match status" value="1"/>
</dbReference>
<evidence type="ECO:0000259" key="8">
    <source>
        <dbReference type="PROSITE" id="PS50110"/>
    </source>
</evidence>
<dbReference type="SUPFAM" id="SSF52172">
    <property type="entry name" value="CheY-like"/>
    <property type="match status" value="1"/>
</dbReference>
<dbReference type="Pfam" id="PF00072">
    <property type="entry name" value="Response_reg"/>
    <property type="match status" value="1"/>
</dbReference>
<evidence type="ECO:0000256" key="2">
    <source>
        <dbReference type="ARBA" id="ARBA00023012"/>
    </source>
</evidence>
<feature type="domain" description="OmpR/PhoB-type" evidence="9">
    <location>
        <begin position="132"/>
        <end position="230"/>
    </location>
</feature>
<dbReference type="SMART" id="SM00862">
    <property type="entry name" value="Trans_reg_C"/>
    <property type="match status" value="1"/>
</dbReference>
<dbReference type="KEGG" id="coh:EAV92_03430"/>
<dbReference type="InterPro" id="IPR016032">
    <property type="entry name" value="Sig_transdc_resp-reg_C-effctor"/>
</dbReference>
<evidence type="ECO:0000256" key="7">
    <source>
        <dbReference type="PROSITE-ProRule" id="PRU01091"/>
    </source>
</evidence>
<dbReference type="InterPro" id="IPR001789">
    <property type="entry name" value="Sig_transdc_resp-reg_receiver"/>
</dbReference>
<dbReference type="PANTHER" id="PTHR48111">
    <property type="entry name" value="REGULATOR OF RPOS"/>
    <property type="match status" value="1"/>
</dbReference>
<evidence type="ECO:0000313" key="11">
    <source>
        <dbReference type="Proteomes" id="UP000269097"/>
    </source>
</evidence>
<proteinExistence type="predicted"/>
<dbReference type="AlphaFoldDB" id="A0A3G3JU10"/>
<dbReference type="GO" id="GO:0032993">
    <property type="term" value="C:protein-DNA complex"/>
    <property type="evidence" value="ECO:0007669"/>
    <property type="project" value="TreeGrafter"/>
</dbReference>
<dbReference type="GO" id="GO:0006355">
    <property type="term" value="P:regulation of DNA-templated transcription"/>
    <property type="evidence" value="ECO:0007669"/>
    <property type="project" value="InterPro"/>
</dbReference>
<keyword evidence="2" id="KW-0902">Two-component regulatory system</keyword>
<evidence type="ECO:0000256" key="5">
    <source>
        <dbReference type="ARBA" id="ARBA00023163"/>
    </source>
</evidence>
<dbReference type="InterPro" id="IPR011006">
    <property type="entry name" value="CheY-like_superfamily"/>
</dbReference>
<dbReference type="SUPFAM" id="SSF46894">
    <property type="entry name" value="C-terminal effector domain of the bipartite response regulators"/>
    <property type="match status" value="1"/>
</dbReference>
<evidence type="ECO:0000256" key="3">
    <source>
        <dbReference type="ARBA" id="ARBA00023015"/>
    </source>
</evidence>
<reference evidence="10 11" key="1">
    <citation type="submission" date="2018-10" db="EMBL/GenBank/DDBJ databases">
        <title>Genome Sequence of Cohnella sp.</title>
        <authorList>
            <person name="Srinivasan S."/>
            <person name="Kim M.K."/>
        </authorList>
    </citation>
    <scope>NUCLEOTIDE SEQUENCE [LARGE SCALE GENOMIC DNA]</scope>
    <source>
        <strain evidence="10 11">18JY8-7</strain>
    </source>
</reference>
<accession>A0A3G3JU10</accession>
<dbReference type="PROSITE" id="PS50110">
    <property type="entry name" value="RESPONSE_REGULATORY"/>
    <property type="match status" value="1"/>
</dbReference>
<dbReference type="Pfam" id="PF00486">
    <property type="entry name" value="Trans_reg_C"/>
    <property type="match status" value="1"/>
</dbReference>
<dbReference type="GO" id="GO:0000976">
    <property type="term" value="F:transcription cis-regulatory region binding"/>
    <property type="evidence" value="ECO:0007669"/>
    <property type="project" value="TreeGrafter"/>
</dbReference>
<organism evidence="10 11">
    <name type="scientific">Cohnella candidum</name>
    <dbReference type="NCBI Taxonomy" id="2674991"/>
    <lineage>
        <taxon>Bacteria</taxon>
        <taxon>Bacillati</taxon>
        <taxon>Bacillota</taxon>
        <taxon>Bacilli</taxon>
        <taxon>Bacillales</taxon>
        <taxon>Paenibacillaceae</taxon>
        <taxon>Cohnella</taxon>
    </lineage>
</organism>
<dbReference type="GO" id="GO:0005829">
    <property type="term" value="C:cytosol"/>
    <property type="evidence" value="ECO:0007669"/>
    <property type="project" value="TreeGrafter"/>
</dbReference>
<sequence>MPHITVVDDDLPILNLISEYMRKEGFQVSSFADGNGLTEFIRQHHPDALVLDIMMPGANGLALLTELRTFTEMPIVMISAKGAETDRIIGLELGCNDFLAKPFNPRELVGRVKSLLRLVASNPTFQYPEEPSPALRRGNAAVFRDYRRVEVAGSELSLTAREYDLFSYLLSHPDRPFGREQLIRQVWQYDFVGDVRAVDDLVRRLRRKLAEAGSTVTIETVWSFGYKAKVKNG</sequence>
<keyword evidence="5" id="KW-0804">Transcription</keyword>
<keyword evidence="4 7" id="KW-0238">DNA-binding</keyword>
<keyword evidence="11" id="KW-1185">Reference proteome</keyword>
<feature type="modified residue" description="4-aspartylphosphate" evidence="6">
    <location>
        <position position="52"/>
    </location>
</feature>